<dbReference type="Proteomes" id="UP001295794">
    <property type="component" value="Unassembled WGS sequence"/>
</dbReference>
<feature type="region of interest" description="Disordered" evidence="9">
    <location>
        <begin position="398"/>
        <end position="443"/>
    </location>
</feature>
<evidence type="ECO:0000259" key="10">
    <source>
        <dbReference type="PROSITE" id="PS50011"/>
    </source>
</evidence>
<evidence type="ECO:0000256" key="4">
    <source>
        <dbReference type="ARBA" id="ARBA00022741"/>
    </source>
</evidence>
<keyword evidence="4 7" id="KW-0547">Nucleotide-binding</keyword>
<evidence type="ECO:0000256" key="5">
    <source>
        <dbReference type="ARBA" id="ARBA00022777"/>
    </source>
</evidence>
<dbReference type="InterPro" id="IPR050235">
    <property type="entry name" value="CK1_Ser-Thr_kinase"/>
</dbReference>
<comment type="similarity">
    <text evidence="8">Belongs to the protein kinase superfamily.</text>
</comment>
<evidence type="ECO:0000256" key="6">
    <source>
        <dbReference type="ARBA" id="ARBA00022840"/>
    </source>
</evidence>
<dbReference type="InterPro" id="IPR011009">
    <property type="entry name" value="Kinase-like_dom_sf"/>
</dbReference>
<dbReference type="EC" id="2.7.11.1" evidence="1"/>
<proteinExistence type="inferred from homology"/>
<dbReference type="InterPro" id="IPR008271">
    <property type="entry name" value="Ser/Thr_kinase_AS"/>
</dbReference>
<dbReference type="AlphaFoldDB" id="A0AAD2Q4V3"/>
<evidence type="ECO:0000256" key="3">
    <source>
        <dbReference type="ARBA" id="ARBA00022679"/>
    </source>
</evidence>
<dbReference type="InterPro" id="IPR000719">
    <property type="entry name" value="Prot_kinase_dom"/>
</dbReference>
<evidence type="ECO:0000256" key="2">
    <source>
        <dbReference type="ARBA" id="ARBA00022527"/>
    </source>
</evidence>
<accession>A0AAD2Q4V3</accession>
<dbReference type="GO" id="GO:0005524">
    <property type="term" value="F:ATP binding"/>
    <property type="evidence" value="ECO:0007669"/>
    <property type="project" value="UniProtKB-UniRule"/>
</dbReference>
<dbReference type="EMBL" id="CAVNYO010000405">
    <property type="protein sequence ID" value="CAK5275920.1"/>
    <property type="molecule type" value="Genomic_DNA"/>
</dbReference>
<dbReference type="FunFam" id="1.10.510.10:FF:000596">
    <property type="entry name" value="CK1 family protein kinase"/>
    <property type="match status" value="1"/>
</dbReference>
<feature type="compositionally biased region" description="Basic and acidic residues" evidence="9">
    <location>
        <begin position="398"/>
        <end position="417"/>
    </location>
</feature>
<dbReference type="PANTHER" id="PTHR11909">
    <property type="entry name" value="CASEIN KINASE-RELATED"/>
    <property type="match status" value="1"/>
</dbReference>
<evidence type="ECO:0000313" key="12">
    <source>
        <dbReference type="Proteomes" id="UP001295794"/>
    </source>
</evidence>
<keyword evidence="2 8" id="KW-0723">Serine/threonine-protein kinase</keyword>
<name>A0AAD2Q4V3_9AGAR</name>
<evidence type="ECO:0000256" key="9">
    <source>
        <dbReference type="SAM" id="MobiDB-lite"/>
    </source>
</evidence>
<feature type="compositionally biased region" description="Polar residues" evidence="9">
    <location>
        <begin position="433"/>
        <end position="443"/>
    </location>
</feature>
<evidence type="ECO:0000313" key="11">
    <source>
        <dbReference type="EMBL" id="CAK5275920.1"/>
    </source>
</evidence>
<dbReference type="SUPFAM" id="SSF56112">
    <property type="entry name" value="Protein kinase-like (PK-like)"/>
    <property type="match status" value="1"/>
</dbReference>
<dbReference type="Pfam" id="PF00069">
    <property type="entry name" value="Pkinase"/>
    <property type="match status" value="1"/>
</dbReference>
<feature type="binding site" evidence="7">
    <location>
        <position position="146"/>
    </location>
    <ligand>
        <name>ATP</name>
        <dbReference type="ChEBI" id="CHEBI:30616"/>
    </ligand>
</feature>
<keyword evidence="3" id="KW-0808">Transferase</keyword>
<keyword evidence="12" id="KW-1185">Reference proteome</keyword>
<dbReference type="PROSITE" id="PS50011">
    <property type="entry name" value="PROTEIN_KINASE_DOM"/>
    <property type="match status" value="1"/>
</dbReference>
<dbReference type="SMART" id="SM00220">
    <property type="entry name" value="S_TKc"/>
    <property type="match status" value="1"/>
</dbReference>
<dbReference type="PROSITE" id="PS00107">
    <property type="entry name" value="PROTEIN_KINASE_ATP"/>
    <property type="match status" value="1"/>
</dbReference>
<dbReference type="PROSITE" id="PS00108">
    <property type="entry name" value="PROTEIN_KINASE_ST"/>
    <property type="match status" value="1"/>
</dbReference>
<keyword evidence="5" id="KW-0418">Kinase</keyword>
<keyword evidence="6 7" id="KW-0067">ATP-binding</keyword>
<dbReference type="GO" id="GO:0004674">
    <property type="term" value="F:protein serine/threonine kinase activity"/>
    <property type="evidence" value="ECO:0007669"/>
    <property type="project" value="UniProtKB-KW"/>
</dbReference>
<protein>
    <recommendedName>
        <fullName evidence="1">non-specific serine/threonine protein kinase</fullName>
        <ecNumber evidence="1">2.7.11.1</ecNumber>
    </recommendedName>
</protein>
<dbReference type="Gene3D" id="1.10.510.10">
    <property type="entry name" value="Transferase(Phosphotransferase) domain 1"/>
    <property type="match status" value="1"/>
</dbReference>
<comment type="caution">
    <text evidence="11">The sequence shown here is derived from an EMBL/GenBank/DDBJ whole genome shotgun (WGS) entry which is preliminary data.</text>
</comment>
<evidence type="ECO:0000256" key="8">
    <source>
        <dbReference type="RuleBase" id="RU000304"/>
    </source>
</evidence>
<evidence type="ECO:0000256" key="7">
    <source>
        <dbReference type="PROSITE-ProRule" id="PRU10141"/>
    </source>
</evidence>
<feature type="non-terminal residue" evidence="11">
    <location>
        <position position="1"/>
    </location>
</feature>
<reference evidence="11" key="1">
    <citation type="submission" date="2023-11" db="EMBL/GenBank/DDBJ databases">
        <authorList>
            <person name="De Vega J J."/>
            <person name="De Vega J J."/>
        </authorList>
    </citation>
    <scope>NUCLEOTIDE SEQUENCE</scope>
</reference>
<evidence type="ECO:0000256" key="1">
    <source>
        <dbReference type="ARBA" id="ARBA00012513"/>
    </source>
</evidence>
<feature type="domain" description="Protein kinase" evidence="10">
    <location>
        <begin position="110"/>
        <end position="379"/>
    </location>
</feature>
<sequence length="443" mass="50626">STNPFGPELESLDIPQPNPALSVYYAGLDPRFVRPRTNHVACQVHAQATWPRRRASDSSAALPHARFLSLSTVAIGQHRHPLHPSTAMADGTQQQQSSSSRLDLRVGNKYRMGKKIGAGSFGDIYMGANVISGEEVAIKLEPAAAKHPQLQYEVKVYKALAGGAGIPFVRYYGTEGDYNAMVMDLLGPSLEDLFNFCGRKFTLKTVLLLADQMISRVEYVHSRNFLHRDIKPDNFVMGLGRRGNQVHLIDFGLAKKFRDPRSHLHIPYRENKSLTGTARYASINTHLGVEQARRDDLEGLLYVLIYFLHGELPWQGIKAATKKNKYEKIMEKKMTTTAELLCKRLPKEFVVLMSYVRALRFDETPDYAYMKKVFRDLFVREEMKWDYVFDWSVQRPEKEAKDKDKRTADDRARRHLNDSLLPADTQRRHRATTRNTQRTGEGW</sequence>
<organism evidence="11 12">
    <name type="scientific">Mycena citricolor</name>
    <dbReference type="NCBI Taxonomy" id="2018698"/>
    <lineage>
        <taxon>Eukaryota</taxon>
        <taxon>Fungi</taxon>
        <taxon>Dikarya</taxon>
        <taxon>Basidiomycota</taxon>
        <taxon>Agaricomycotina</taxon>
        <taxon>Agaricomycetes</taxon>
        <taxon>Agaricomycetidae</taxon>
        <taxon>Agaricales</taxon>
        <taxon>Marasmiineae</taxon>
        <taxon>Mycenaceae</taxon>
        <taxon>Mycena</taxon>
    </lineage>
</organism>
<feature type="region of interest" description="Disordered" evidence="9">
    <location>
        <begin position="81"/>
        <end position="102"/>
    </location>
</feature>
<gene>
    <name evidence="11" type="ORF">MYCIT1_LOCUS24028</name>
</gene>
<dbReference type="FunFam" id="3.30.200.20:FF:000538">
    <property type="entry name" value="Putative Casein kinase I"/>
    <property type="match status" value="1"/>
</dbReference>
<dbReference type="InterPro" id="IPR017441">
    <property type="entry name" value="Protein_kinase_ATP_BS"/>
</dbReference>